<organism evidence="1 2">
    <name type="scientific">Argiope bruennichi</name>
    <name type="common">Wasp spider</name>
    <name type="synonym">Aranea bruennichi</name>
    <dbReference type="NCBI Taxonomy" id="94029"/>
    <lineage>
        <taxon>Eukaryota</taxon>
        <taxon>Metazoa</taxon>
        <taxon>Ecdysozoa</taxon>
        <taxon>Arthropoda</taxon>
        <taxon>Chelicerata</taxon>
        <taxon>Arachnida</taxon>
        <taxon>Araneae</taxon>
        <taxon>Araneomorphae</taxon>
        <taxon>Entelegynae</taxon>
        <taxon>Araneoidea</taxon>
        <taxon>Araneidae</taxon>
        <taxon>Argiope</taxon>
    </lineage>
</organism>
<protein>
    <submittedName>
        <fullName evidence="1">Uncharacterized protein</fullName>
    </submittedName>
</protein>
<accession>A0A8T0EWC8</accession>
<reference evidence="1" key="2">
    <citation type="submission" date="2020-06" db="EMBL/GenBank/DDBJ databases">
        <authorList>
            <person name="Sheffer M."/>
        </authorList>
    </citation>
    <scope>NUCLEOTIDE SEQUENCE</scope>
</reference>
<dbReference type="Proteomes" id="UP000807504">
    <property type="component" value="Unassembled WGS sequence"/>
</dbReference>
<comment type="caution">
    <text evidence="1">The sequence shown here is derived from an EMBL/GenBank/DDBJ whole genome shotgun (WGS) entry which is preliminary data.</text>
</comment>
<gene>
    <name evidence="1" type="ORF">HNY73_012239</name>
</gene>
<sequence length="90" mass="10442">MCRTQRHGCRHMRRRVHRLLPQWREGEPEQFNGTLCNPRTQMPNPCDRAGLNGCTRGREPVHFGARGISRVTEEVEQELQNVGSIVEDYV</sequence>
<reference evidence="1" key="1">
    <citation type="journal article" date="2020" name="bioRxiv">
        <title>Chromosome-level reference genome of the European wasp spider Argiope bruennichi: a resource for studies on range expansion and evolutionary adaptation.</title>
        <authorList>
            <person name="Sheffer M.M."/>
            <person name="Hoppe A."/>
            <person name="Krehenwinkel H."/>
            <person name="Uhl G."/>
            <person name="Kuss A.W."/>
            <person name="Jensen L."/>
            <person name="Jensen C."/>
            <person name="Gillespie R.G."/>
            <person name="Hoff K.J."/>
            <person name="Prost S."/>
        </authorList>
    </citation>
    <scope>NUCLEOTIDE SEQUENCE</scope>
</reference>
<proteinExistence type="predicted"/>
<keyword evidence="2" id="KW-1185">Reference proteome</keyword>
<name>A0A8T0EWC8_ARGBR</name>
<dbReference type="EMBL" id="JABXBU010001863">
    <property type="protein sequence ID" value="KAF8781897.1"/>
    <property type="molecule type" value="Genomic_DNA"/>
</dbReference>
<evidence type="ECO:0000313" key="1">
    <source>
        <dbReference type="EMBL" id="KAF8781897.1"/>
    </source>
</evidence>
<evidence type="ECO:0000313" key="2">
    <source>
        <dbReference type="Proteomes" id="UP000807504"/>
    </source>
</evidence>
<dbReference type="AlphaFoldDB" id="A0A8T0EWC8"/>